<dbReference type="EMBL" id="JAAWWB010000015">
    <property type="protein sequence ID" value="KAG6765812.1"/>
    <property type="molecule type" value="Genomic_DNA"/>
</dbReference>
<organism evidence="2 3">
    <name type="scientific">Populus tomentosa</name>
    <name type="common">Chinese white poplar</name>
    <dbReference type="NCBI Taxonomy" id="118781"/>
    <lineage>
        <taxon>Eukaryota</taxon>
        <taxon>Viridiplantae</taxon>
        <taxon>Streptophyta</taxon>
        <taxon>Embryophyta</taxon>
        <taxon>Tracheophyta</taxon>
        <taxon>Spermatophyta</taxon>
        <taxon>Magnoliopsida</taxon>
        <taxon>eudicotyledons</taxon>
        <taxon>Gunneridae</taxon>
        <taxon>Pentapetalae</taxon>
        <taxon>rosids</taxon>
        <taxon>fabids</taxon>
        <taxon>Malpighiales</taxon>
        <taxon>Salicaceae</taxon>
        <taxon>Saliceae</taxon>
        <taxon>Populus</taxon>
    </lineage>
</organism>
<keyword evidence="3" id="KW-1185">Reference proteome</keyword>
<dbReference type="Proteomes" id="UP000886885">
    <property type="component" value="Chromosome 8A"/>
</dbReference>
<keyword evidence="1" id="KW-0175">Coiled coil</keyword>
<reference evidence="2" key="1">
    <citation type="journal article" date="2020" name="bioRxiv">
        <title>Hybrid origin of Populus tomentosa Carr. identified through genome sequencing and phylogenomic analysis.</title>
        <authorList>
            <person name="An X."/>
            <person name="Gao K."/>
            <person name="Chen Z."/>
            <person name="Li J."/>
            <person name="Yang X."/>
            <person name="Yang X."/>
            <person name="Zhou J."/>
            <person name="Guo T."/>
            <person name="Zhao T."/>
            <person name="Huang S."/>
            <person name="Miao D."/>
            <person name="Khan W.U."/>
            <person name="Rao P."/>
            <person name="Ye M."/>
            <person name="Lei B."/>
            <person name="Liao W."/>
            <person name="Wang J."/>
            <person name="Ji L."/>
            <person name="Li Y."/>
            <person name="Guo B."/>
            <person name="Mustafa N.S."/>
            <person name="Li S."/>
            <person name="Yun Q."/>
            <person name="Keller S.R."/>
            <person name="Mao J."/>
            <person name="Zhang R."/>
            <person name="Strauss S.H."/>
        </authorList>
    </citation>
    <scope>NUCLEOTIDE SEQUENCE</scope>
    <source>
        <strain evidence="2">GM15</strain>
        <tissue evidence="2">Leaf</tissue>
    </source>
</reference>
<name>A0A8X7ZDX9_POPTO</name>
<accession>A0A8X7ZDX9</accession>
<protein>
    <submittedName>
        <fullName evidence="2">Uncharacterized protein</fullName>
    </submittedName>
</protein>
<dbReference type="PANTHER" id="PTHR33740">
    <property type="entry name" value="GPI-ANCHORED ADHESIN-LIKE PROTEIN"/>
    <property type="match status" value="1"/>
</dbReference>
<proteinExistence type="predicted"/>
<evidence type="ECO:0000313" key="2">
    <source>
        <dbReference type="EMBL" id="KAG6765812.1"/>
    </source>
</evidence>
<evidence type="ECO:0000256" key="1">
    <source>
        <dbReference type="SAM" id="Coils"/>
    </source>
</evidence>
<evidence type="ECO:0000313" key="3">
    <source>
        <dbReference type="Proteomes" id="UP000886885"/>
    </source>
</evidence>
<gene>
    <name evidence="2" type="ORF">POTOM_029869</name>
</gene>
<feature type="coiled-coil region" evidence="1">
    <location>
        <begin position="7"/>
        <end position="34"/>
    </location>
</feature>
<comment type="caution">
    <text evidence="2">The sequence shown here is derived from an EMBL/GenBank/DDBJ whole genome shotgun (WGS) entry which is preliminary data.</text>
</comment>
<dbReference type="PANTHER" id="PTHR33740:SF1">
    <property type="entry name" value="SLH DOMAIN PROTEIN"/>
    <property type="match status" value="1"/>
</dbReference>
<dbReference type="AlphaFoldDB" id="A0A8X7ZDX9"/>
<sequence>MSDIVYNEILRLEAEKLLREASMEEIRNEFLERRYKKVKTYEEYLKEKAAMDCQRQLLPRLKEKVDGVSERLASERSVYVAKQCNLQEFLSKDYNSESLSWVEDEARKSQGRARRRWKWDNQA</sequence>